<dbReference type="GO" id="GO:0016020">
    <property type="term" value="C:membrane"/>
    <property type="evidence" value="ECO:0007669"/>
    <property type="project" value="UniProtKB-SubCell"/>
</dbReference>
<name>A0A1J5RA61_9ZZZZ</name>
<evidence type="ECO:0000256" key="3">
    <source>
        <dbReference type="ARBA" id="ARBA00022692"/>
    </source>
</evidence>
<feature type="transmembrane region" description="Helical" evidence="6">
    <location>
        <begin position="315"/>
        <end position="348"/>
    </location>
</feature>
<dbReference type="AlphaFoldDB" id="A0A1J5RA61"/>
<keyword evidence="4 6" id="KW-1133">Transmembrane helix</keyword>
<feature type="transmembrane region" description="Helical" evidence="6">
    <location>
        <begin position="223"/>
        <end position="242"/>
    </location>
</feature>
<dbReference type="Pfam" id="PF01594">
    <property type="entry name" value="AI-2E_transport"/>
    <property type="match status" value="1"/>
</dbReference>
<keyword evidence="5 6" id="KW-0472">Membrane</keyword>
<gene>
    <name evidence="7" type="ORF">GALL_315920</name>
</gene>
<evidence type="ECO:0000256" key="6">
    <source>
        <dbReference type="SAM" id="Phobius"/>
    </source>
</evidence>
<dbReference type="PANTHER" id="PTHR21716:SF64">
    <property type="entry name" value="AI-2 TRANSPORT PROTEIN TQSA"/>
    <property type="match status" value="1"/>
</dbReference>
<comment type="similarity">
    <text evidence="2">Belongs to the autoinducer-2 exporter (AI-2E) (TC 2.A.86) family.</text>
</comment>
<dbReference type="GO" id="GO:0055085">
    <property type="term" value="P:transmembrane transport"/>
    <property type="evidence" value="ECO:0007669"/>
    <property type="project" value="TreeGrafter"/>
</dbReference>
<evidence type="ECO:0000313" key="7">
    <source>
        <dbReference type="EMBL" id="OIQ86563.1"/>
    </source>
</evidence>
<evidence type="ECO:0000256" key="2">
    <source>
        <dbReference type="ARBA" id="ARBA00009773"/>
    </source>
</evidence>
<feature type="transmembrane region" description="Helical" evidence="6">
    <location>
        <begin position="35"/>
        <end position="52"/>
    </location>
</feature>
<evidence type="ECO:0000256" key="5">
    <source>
        <dbReference type="ARBA" id="ARBA00023136"/>
    </source>
</evidence>
<feature type="transmembrane region" description="Helical" evidence="6">
    <location>
        <begin position="73"/>
        <end position="94"/>
    </location>
</feature>
<protein>
    <submittedName>
        <fullName evidence="7">Pheromone autoinducer 2 transporter</fullName>
    </submittedName>
</protein>
<evidence type="ECO:0000256" key="1">
    <source>
        <dbReference type="ARBA" id="ARBA00004141"/>
    </source>
</evidence>
<evidence type="ECO:0000256" key="4">
    <source>
        <dbReference type="ARBA" id="ARBA00022989"/>
    </source>
</evidence>
<keyword evidence="3 6" id="KW-0812">Transmembrane</keyword>
<feature type="transmembrane region" description="Helical" evidence="6">
    <location>
        <begin position="248"/>
        <end position="272"/>
    </location>
</feature>
<dbReference type="InterPro" id="IPR002549">
    <property type="entry name" value="AI-2E-like"/>
</dbReference>
<dbReference type="EMBL" id="MLJW01000472">
    <property type="protein sequence ID" value="OIQ86563.1"/>
    <property type="molecule type" value="Genomic_DNA"/>
</dbReference>
<reference evidence="7" key="1">
    <citation type="submission" date="2016-10" db="EMBL/GenBank/DDBJ databases">
        <title>Sequence of Gallionella enrichment culture.</title>
        <authorList>
            <person name="Poehlein A."/>
            <person name="Muehling M."/>
            <person name="Daniel R."/>
        </authorList>
    </citation>
    <scope>NUCLEOTIDE SEQUENCE</scope>
</reference>
<comment type="caution">
    <text evidence="7">The sequence shown here is derived from an EMBL/GenBank/DDBJ whole genome shotgun (WGS) entry which is preliminary data.</text>
</comment>
<feature type="transmembrane region" description="Helical" evidence="6">
    <location>
        <begin position="284"/>
        <end position="303"/>
    </location>
</feature>
<dbReference type="PANTHER" id="PTHR21716">
    <property type="entry name" value="TRANSMEMBRANE PROTEIN"/>
    <property type="match status" value="1"/>
</dbReference>
<proteinExistence type="inferred from homology"/>
<sequence>MALKQENLTSKFYGGLILATLFLLTYLLSPILTPFFTAAILAYICNPLVNKIDAWQVSCKSVKFSPTRTGASLVVILLLLTIILLFIFIVVPLLQKELMMVIERLPDYVAYIRQHLEPWLMQNFGVSLDFDTAQLQKILMDNWKSAGGLMGNVALTLSTHGVAIIGWLANLLLIPVVLFYLLRDWHALLTSISELIPRNMHNKTRQIAQEIDAVLAEFLRGQLMVMLLMSLFYVAGLKLAGLDLALPVGILSGTLGFVPYLGIGTGIVLAIISGLLEFNSLSQLVPVLIVFGLGQLLESMWLTPSLVGDRIGLHPIAVIFALLAGGQLFGFTGVLLALPASAAIAVALRHLRNSYLDSHLYQ</sequence>
<accession>A0A1J5RA61</accession>
<comment type="subcellular location">
    <subcellularLocation>
        <location evidence="1">Membrane</location>
        <topology evidence="1">Multi-pass membrane protein</topology>
    </subcellularLocation>
</comment>
<feature type="transmembrane region" description="Helical" evidence="6">
    <location>
        <begin position="162"/>
        <end position="182"/>
    </location>
</feature>
<organism evidence="7">
    <name type="scientific">mine drainage metagenome</name>
    <dbReference type="NCBI Taxonomy" id="410659"/>
    <lineage>
        <taxon>unclassified sequences</taxon>
        <taxon>metagenomes</taxon>
        <taxon>ecological metagenomes</taxon>
    </lineage>
</organism>